<reference evidence="2 3" key="1">
    <citation type="journal article" date="2012" name="Vet. Microbiol.">
        <title>Genetic characterization of equine adenovirus type 1.</title>
        <authorList>
            <person name="Cavanagh H.M."/>
            <person name="Mahony T.J."/>
            <person name="Vanniasinkam T."/>
        </authorList>
    </citation>
    <scope>NUCLEOTIDE SEQUENCE [LARGE SCALE GENOMIC DNA]</scope>
    <source>
        <strain evidence="2">M1</strain>
    </source>
</reference>
<dbReference type="GeneID" id="28544345"/>
<keyword evidence="1" id="KW-0472">Membrane</keyword>
<accession>G5CZ93</accession>
<dbReference type="RefSeq" id="YP_009272559.1">
    <property type="nucleotide sequence ID" value="NC_030792.1"/>
</dbReference>
<keyword evidence="1" id="KW-1133">Transmembrane helix</keyword>
<gene>
    <name evidence="2" type="primary">E3</name>
</gene>
<keyword evidence="1" id="KW-0812">Transmembrane</keyword>
<sequence length="376" mass="40937">MAHLVFLMSALFLAGSNASLPPSSVSCCPWDTCTLSLSVSEQTRLHWTQDGESAACLRDCRCWLSPFGLELSFASPLNGTFAARIKEGSYTGEEAYVVSYSPEACDRLRGALSMRSFLPIISSSCPAEGALTLRLPHGLIYSAVSWYRPTAGFSSFRVASVTRNRPSGAGRNFAAPIATPTPAGDLLIRSLGPTTQGLWIAVAAFGNRSAIFLYSVSETPRWRSPLPTAARGPSATHASWQLPPEACRQGRPRNYTWSLLRMEGGGPYFSLVCFEQSPSPACAELMNSSSATYVLIGQRPQSPSSYFYLFRPADAHLQNPMIQQIEEEIPPQQNTVAALYMAALFTVSVVLFATAIHAGFSHWVKRRAFVKVYPEA</sequence>
<evidence type="ECO:0000256" key="1">
    <source>
        <dbReference type="SAM" id="Phobius"/>
    </source>
</evidence>
<organism evidence="2 3">
    <name type="scientific">Equine adenovirus A serotype 1</name>
    <name type="common">EAdV-1</name>
    <name type="synonym">Equine adenovirus 1</name>
    <dbReference type="NCBI Taxonomy" id="46916"/>
    <lineage>
        <taxon>Viruses</taxon>
        <taxon>Varidnaviria</taxon>
        <taxon>Bamfordvirae</taxon>
        <taxon>Preplasmiviricota</taxon>
        <taxon>Polisuviricotina</taxon>
        <taxon>Pharingeaviricetes</taxon>
        <taxon>Rowavirales</taxon>
        <taxon>Adenoviridae</taxon>
        <taxon>Mastadenovirus</taxon>
        <taxon>Mastadenovirus equi</taxon>
        <taxon>Equine mastadenovirus A</taxon>
    </lineage>
</organism>
<proteinExistence type="predicted"/>
<keyword evidence="3" id="KW-1185">Reference proteome</keyword>
<dbReference type="KEGG" id="vg:28544345"/>
<name>G5CZ93_ADEE1</name>
<protein>
    <submittedName>
        <fullName evidence="2">E3 ORFA</fullName>
    </submittedName>
</protein>
<feature type="transmembrane region" description="Helical" evidence="1">
    <location>
        <begin position="337"/>
        <end position="360"/>
    </location>
</feature>
<organismHost>
    <name type="scientific">Equus caballus</name>
    <name type="common">Horse</name>
    <dbReference type="NCBI Taxonomy" id="9796"/>
</organismHost>
<dbReference type="EMBL" id="JN418926">
    <property type="protein sequence ID" value="AEP16431.1"/>
    <property type="molecule type" value="Genomic_DNA"/>
</dbReference>
<evidence type="ECO:0000313" key="3">
    <source>
        <dbReference type="Proteomes" id="UP000134836"/>
    </source>
</evidence>
<dbReference type="Proteomes" id="UP000134836">
    <property type="component" value="Segment"/>
</dbReference>
<evidence type="ECO:0000313" key="2">
    <source>
        <dbReference type="EMBL" id="AEP16431.1"/>
    </source>
</evidence>